<evidence type="ECO:0000256" key="1">
    <source>
        <dbReference type="SAM" id="MobiDB-lite"/>
    </source>
</evidence>
<feature type="domain" description="WW" evidence="2">
    <location>
        <begin position="209"/>
        <end position="242"/>
    </location>
</feature>
<dbReference type="CDD" id="cd00201">
    <property type="entry name" value="WW"/>
    <property type="match status" value="1"/>
</dbReference>
<feature type="compositionally biased region" description="Basic and acidic residues" evidence="1">
    <location>
        <begin position="1"/>
        <end position="11"/>
    </location>
</feature>
<proteinExistence type="predicted"/>
<dbReference type="Gene3D" id="2.20.70.10">
    <property type="match status" value="1"/>
</dbReference>
<dbReference type="Proteomes" id="UP000218231">
    <property type="component" value="Unassembled WGS sequence"/>
</dbReference>
<reference evidence="3 4" key="1">
    <citation type="journal article" date="2017" name="Curr. Biol.">
        <title>Genome architecture and evolution of a unichromosomal asexual nematode.</title>
        <authorList>
            <person name="Fradin H."/>
            <person name="Zegar C."/>
            <person name="Gutwein M."/>
            <person name="Lucas J."/>
            <person name="Kovtun M."/>
            <person name="Corcoran D."/>
            <person name="Baugh L.R."/>
            <person name="Kiontke K."/>
            <person name="Gunsalus K."/>
            <person name="Fitch D.H."/>
            <person name="Piano F."/>
        </authorList>
    </citation>
    <scope>NUCLEOTIDE SEQUENCE [LARGE SCALE GENOMIC DNA]</scope>
    <source>
        <strain evidence="3">PF1309</strain>
    </source>
</reference>
<keyword evidence="4" id="KW-1185">Reference proteome</keyword>
<dbReference type="Pfam" id="PF00397">
    <property type="entry name" value="WW"/>
    <property type="match status" value="1"/>
</dbReference>
<comment type="caution">
    <text evidence="3">The sequence shown here is derived from an EMBL/GenBank/DDBJ whole genome shotgun (WGS) entry which is preliminary data.</text>
</comment>
<dbReference type="PROSITE" id="PS01159">
    <property type="entry name" value="WW_DOMAIN_1"/>
    <property type="match status" value="1"/>
</dbReference>
<protein>
    <recommendedName>
        <fullName evidence="2">WW domain-containing protein</fullName>
    </recommendedName>
</protein>
<feature type="region of interest" description="Disordered" evidence="1">
    <location>
        <begin position="1"/>
        <end position="198"/>
    </location>
</feature>
<dbReference type="PROSITE" id="PS50020">
    <property type="entry name" value="WW_DOMAIN_2"/>
    <property type="match status" value="1"/>
</dbReference>
<dbReference type="AlphaFoldDB" id="A0A2A2KAR2"/>
<organism evidence="3 4">
    <name type="scientific">Diploscapter pachys</name>
    <dbReference type="NCBI Taxonomy" id="2018661"/>
    <lineage>
        <taxon>Eukaryota</taxon>
        <taxon>Metazoa</taxon>
        <taxon>Ecdysozoa</taxon>
        <taxon>Nematoda</taxon>
        <taxon>Chromadorea</taxon>
        <taxon>Rhabditida</taxon>
        <taxon>Rhabditina</taxon>
        <taxon>Rhabditomorpha</taxon>
        <taxon>Rhabditoidea</taxon>
        <taxon>Rhabditidae</taxon>
        <taxon>Diploscapter</taxon>
    </lineage>
</organism>
<dbReference type="SMART" id="SM00456">
    <property type="entry name" value="WW"/>
    <property type="match status" value="1"/>
</dbReference>
<feature type="compositionally biased region" description="Low complexity" evidence="1">
    <location>
        <begin position="12"/>
        <end position="22"/>
    </location>
</feature>
<evidence type="ECO:0000313" key="3">
    <source>
        <dbReference type="EMBL" id="PAV71054.1"/>
    </source>
</evidence>
<accession>A0A2A2KAR2</accession>
<feature type="compositionally biased region" description="Low complexity" evidence="1">
    <location>
        <begin position="77"/>
        <end position="95"/>
    </location>
</feature>
<dbReference type="OrthoDB" id="2020426at2759"/>
<dbReference type="STRING" id="2018661.A0A2A2KAR2"/>
<dbReference type="InterPro" id="IPR001202">
    <property type="entry name" value="WW_dom"/>
</dbReference>
<evidence type="ECO:0000259" key="2">
    <source>
        <dbReference type="PROSITE" id="PS50020"/>
    </source>
</evidence>
<name>A0A2A2KAR2_9BILA</name>
<feature type="compositionally biased region" description="Polar residues" evidence="1">
    <location>
        <begin position="169"/>
        <end position="180"/>
    </location>
</feature>
<dbReference type="SUPFAM" id="SSF51045">
    <property type="entry name" value="WW domain"/>
    <property type="match status" value="1"/>
</dbReference>
<feature type="region of interest" description="Disordered" evidence="1">
    <location>
        <begin position="350"/>
        <end position="386"/>
    </location>
</feature>
<gene>
    <name evidence="3" type="ORF">WR25_19957</name>
</gene>
<feature type="compositionally biased region" description="Pro residues" evidence="1">
    <location>
        <begin position="140"/>
        <end position="151"/>
    </location>
</feature>
<feature type="compositionally biased region" description="Low complexity" evidence="1">
    <location>
        <begin position="359"/>
        <end position="386"/>
    </location>
</feature>
<dbReference type="InterPro" id="IPR036020">
    <property type="entry name" value="WW_dom_sf"/>
</dbReference>
<sequence length="479" mass="54197">MSASRKIEKAKTQTNTAQQTTQILHHQPEEKSLKELFNKPVGIYERRPRGNAHTLPQSFYTPSSRGRSSVGHSPQGSSEEVLVSSSSSNLVPPVSMHRREKSAPELGRDNRAMDFSASIRPQTSNPPVQHEHSKSFSALPPLPDSSLPPAPYHAKSYSLGANFAASYGGHTSTQHDSSPSLFHPTTREKSASFDPLLSNDMMPSHWTDLSLPSNWEEKYDDEGNRYFADHESKTTTWDDPRKAQFLAMRAAAQQQQQGMAYGMQQAPHSAGPFQTEPSYHDQMPYLDQLSLHHSSQNIQHPQQHAQQQHYGSHPYMHQGTEYYPANYDTMDRVQQLENEQRMMREKQMQISQSGLLERSPQSYQQAMSPMQQQQPQSQPSPMHMSAPFPYPQQQQMQGQMPVSQMLPSYAAGQQRSMSHDMRRPDQAASVPQEYAMEVDDFPVHSNQPILAGLNGINPREFDQYLASDHREPTSVGRYQ</sequence>
<evidence type="ECO:0000313" key="4">
    <source>
        <dbReference type="Proteomes" id="UP000218231"/>
    </source>
</evidence>
<feature type="compositionally biased region" description="Basic and acidic residues" evidence="1">
    <location>
        <begin position="26"/>
        <end position="37"/>
    </location>
</feature>
<dbReference type="EMBL" id="LIAE01009135">
    <property type="protein sequence ID" value="PAV71054.1"/>
    <property type="molecule type" value="Genomic_DNA"/>
</dbReference>
<feature type="compositionally biased region" description="Polar residues" evidence="1">
    <location>
        <begin position="54"/>
        <end position="76"/>
    </location>
</feature>
<feature type="compositionally biased region" description="Basic and acidic residues" evidence="1">
    <location>
        <begin position="101"/>
        <end position="112"/>
    </location>
</feature>